<feature type="compositionally biased region" description="Basic and acidic residues" evidence="2">
    <location>
        <begin position="299"/>
        <end position="309"/>
    </location>
</feature>
<evidence type="ECO:0000313" key="5">
    <source>
        <dbReference type="Proteomes" id="UP001231189"/>
    </source>
</evidence>
<dbReference type="Pfam" id="PF04195">
    <property type="entry name" value="Transposase_28"/>
    <property type="match status" value="1"/>
</dbReference>
<keyword evidence="1" id="KW-0175">Coiled coil</keyword>
<feature type="domain" description="Transposase (putative) gypsy type" evidence="3">
    <location>
        <begin position="51"/>
        <end position="116"/>
    </location>
</feature>
<reference evidence="4" key="1">
    <citation type="submission" date="2023-07" db="EMBL/GenBank/DDBJ databases">
        <title>A chromosome-level genome assembly of Lolium multiflorum.</title>
        <authorList>
            <person name="Chen Y."/>
            <person name="Copetti D."/>
            <person name="Kolliker R."/>
            <person name="Studer B."/>
        </authorList>
    </citation>
    <scope>NUCLEOTIDE SEQUENCE</scope>
    <source>
        <strain evidence="4">02402/16</strain>
        <tissue evidence="4">Leaf</tissue>
    </source>
</reference>
<evidence type="ECO:0000259" key="3">
    <source>
        <dbReference type="Pfam" id="PF04195"/>
    </source>
</evidence>
<organism evidence="4 5">
    <name type="scientific">Lolium multiflorum</name>
    <name type="common">Italian ryegrass</name>
    <name type="synonym">Lolium perenne subsp. multiflorum</name>
    <dbReference type="NCBI Taxonomy" id="4521"/>
    <lineage>
        <taxon>Eukaryota</taxon>
        <taxon>Viridiplantae</taxon>
        <taxon>Streptophyta</taxon>
        <taxon>Embryophyta</taxon>
        <taxon>Tracheophyta</taxon>
        <taxon>Spermatophyta</taxon>
        <taxon>Magnoliopsida</taxon>
        <taxon>Liliopsida</taxon>
        <taxon>Poales</taxon>
        <taxon>Poaceae</taxon>
        <taxon>BOP clade</taxon>
        <taxon>Pooideae</taxon>
        <taxon>Poodae</taxon>
        <taxon>Poeae</taxon>
        <taxon>Poeae Chloroplast Group 2 (Poeae type)</taxon>
        <taxon>Loliodinae</taxon>
        <taxon>Loliinae</taxon>
        <taxon>Lolium</taxon>
    </lineage>
</organism>
<dbReference type="InterPro" id="IPR007321">
    <property type="entry name" value="Transposase_28"/>
</dbReference>
<feature type="compositionally biased region" description="Basic and acidic residues" evidence="2">
    <location>
        <begin position="358"/>
        <end position="377"/>
    </location>
</feature>
<feature type="region of interest" description="Disordered" evidence="2">
    <location>
        <begin position="429"/>
        <end position="576"/>
    </location>
</feature>
<name>A0AAD8QUE7_LOLMU</name>
<feature type="compositionally biased region" description="Basic and acidic residues" evidence="2">
    <location>
        <begin position="327"/>
        <end position="337"/>
    </location>
</feature>
<dbReference type="EMBL" id="JAUUTY010000007">
    <property type="protein sequence ID" value="KAK1609270.1"/>
    <property type="molecule type" value="Genomic_DNA"/>
</dbReference>
<evidence type="ECO:0000313" key="4">
    <source>
        <dbReference type="EMBL" id="KAK1609270.1"/>
    </source>
</evidence>
<dbReference type="Proteomes" id="UP001231189">
    <property type="component" value="Unassembled WGS sequence"/>
</dbReference>
<feature type="compositionally biased region" description="Acidic residues" evidence="2">
    <location>
        <begin position="310"/>
        <end position="326"/>
    </location>
</feature>
<evidence type="ECO:0000256" key="2">
    <source>
        <dbReference type="SAM" id="MobiDB-lite"/>
    </source>
</evidence>
<accession>A0AAD8QUE7</accession>
<protein>
    <recommendedName>
        <fullName evidence="3">Transposase (putative) gypsy type domain-containing protein</fullName>
    </recommendedName>
</protein>
<evidence type="ECO:0000256" key="1">
    <source>
        <dbReference type="SAM" id="Coils"/>
    </source>
</evidence>
<proteinExistence type="predicted"/>
<gene>
    <name evidence="4" type="ORF">QYE76_032943</name>
</gene>
<dbReference type="AlphaFoldDB" id="A0AAD8QUE7"/>
<dbReference type="PANTHER" id="PTHR33026">
    <property type="entry name" value="OS06G0360600 PROTEIN"/>
    <property type="match status" value="1"/>
</dbReference>
<dbReference type="PANTHER" id="PTHR33026:SF7">
    <property type="entry name" value="OS03G0100275 PROTEIN"/>
    <property type="match status" value="1"/>
</dbReference>
<feature type="region of interest" description="Disordered" evidence="2">
    <location>
        <begin position="299"/>
        <end position="391"/>
    </location>
</feature>
<feature type="coiled-coil region" evidence="1">
    <location>
        <begin position="598"/>
        <end position="719"/>
    </location>
</feature>
<comment type="caution">
    <text evidence="4">The sequence shown here is derived from an EMBL/GenBank/DDBJ whole genome shotgun (WGS) entry which is preliminary data.</text>
</comment>
<keyword evidence="5" id="KW-1185">Reference proteome</keyword>
<feature type="compositionally biased region" description="Basic and acidic residues" evidence="2">
    <location>
        <begin position="436"/>
        <end position="448"/>
    </location>
</feature>
<sequence length="1046" mass="114061">MATKGWGKSKFTRESLLPYVASGVIPEFKRERWRVPPADEVEPFPRPGEFVIFSSFLDRGFALPTSDFLRQLLAFYSIKVSDLGPHSVQQISLFVALCECYLGCPPYFPLWVSVFHGRATRASKGSEALIPNGGITFQVKSGESFIDMALPKKAQSQWRRFWFYAKEYTPPGEVCIPQFSPEPSIPRRLNVRSLPREQEEVVKEMRQAIQALKDSGLTAVNVYNCWLGRRLIPLRCRAHPMWEYRGQNDCTRSTATEWDESEYRKALAKITTATFTSFEDGLQPYSEDTPAPQRWQKIADHLPPGKEPPEMTEGEEEEVDDEEERTESDSEARDFIRLPRGTKRGAGSSSQGAVEEEATSRPEGEAELSKEGAEPLSKRLRPTLLEGSMRLQRPLKDAIDAGARAGPGVKAIPTVRSKKKTLVRPAVAGVAATRAAEAKKKAAEKKGAPSDLGGTGSAPEGPVTASQAEKVSARHAEPTAEAFPLPSMVRGGMASAAMGPDDVPPVVEEGSADVGSTEGQKAPEAEESIVGEGGLSEPLKERRSKAARDRAPPSDADTRAGEVPSTEAVMQAERRPSRAIHRLLPRPLLSSTRRLAEVKRLTALVEEAAQKNRKLIALGKAQAKALAEAREGFVKESYFREAEFQAQQAEEARKRAKAEVAELTKVLEQKGRELEDVIAEYKVKLEAATDARDSARGAAASLREEVAALKQQHAKELAAEKEASEGIVLAVQAEKTSFEAFVREMSRQILGKFLSLRLLFTCRGVESPSVASRFRGPVSFGGQSPSMSSRLRGASPRAWRIGFGGHSPSMASRLRGLVPEHGESARGPIPEHVESMSKRVLIFLFLVSVVVGTCDFVETATPRECLSTATTRIIACAGEILAALQYLSPREVIPRDTPSVFRAVSNIPAVVDWLRRSSCRVGITMALSMVLAHYSEGFDVEEVTAGFPSETGEFDVAEVLRLMDAVRPFADRVLATADLETHISSQAAPGDAEKEPGPVDYPAERLFHAAAAGLLSTYPVVLYTPKFRHGDDGAEPVVEGAPGPSS</sequence>
<feature type="compositionally biased region" description="Basic and acidic residues" evidence="2">
    <location>
        <begin position="538"/>
        <end position="560"/>
    </location>
</feature>